<dbReference type="InterPro" id="IPR025501">
    <property type="entry name" value="MinD_FleN"/>
</dbReference>
<dbReference type="PANTHER" id="PTHR43384">
    <property type="entry name" value="SEPTUM SITE-DETERMINING PROTEIN MIND HOMOLOG, CHLOROPLASTIC-RELATED"/>
    <property type="match status" value="1"/>
</dbReference>
<dbReference type="InterPro" id="IPR027417">
    <property type="entry name" value="P-loop_NTPase"/>
</dbReference>
<keyword evidence="4" id="KW-0282">Flagellum</keyword>
<dbReference type="GO" id="GO:0016887">
    <property type="term" value="F:ATP hydrolysis activity"/>
    <property type="evidence" value="ECO:0007669"/>
    <property type="project" value="TreeGrafter"/>
</dbReference>
<keyword evidence="4" id="KW-0966">Cell projection</keyword>
<sequence>MYASSLIGYLVIHMANDQAEQLRLRILQGKNEERCAQIVGIASGKGGVGKSVFCVNFSLALGEIGKKVLIIDLDVGMGNVEQLMGKSAQLNIVDAIVNEVNFQNALVNVTSNVSFIAGGTGLSSLFHLDHGHLSFFIEQLSLIKRDYDFIIFDFGAGASDDMFHFMLAVNRLILITTPEPPAMADSYSLIKMVYAMKKNLDISCVVNQTFGRKEGWATWQRLSSVSERFLGASPSWLASLHRDNDLLMSVRNQIPCMLNRPQAKYSVEMRILTRAFLAQCGEQVARRHQSSFGDKVRKYLKLTRRDEE</sequence>
<proteinExistence type="predicted"/>
<protein>
    <submittedName>
        <fullName evidence="4">Flagellar biosynthesis protein FlhG</fullName>
    </submittedName>
</protein>
<evidence type="ECO:0000313" key="5">
    <source>
        <dbReference type="Proteomes" id="UP000198752"/>
    </source>
</evidence>
<organism evidence="4 5">
    <name type="scientific">Sporolactobacillus nakayamae</name>
    <dbReference type="NCBI Taxonomy" id="269670"/>
    <lineage>
        <taxon>Bacteria</taxon>
        <taxon>Bacillati</taxon>
        <taxon>Bacillota</taxon>
        <taxon>Bacilli</taxon>
        <taxon>Bacillales</taxon>
        <taxon>Sporolactobacillaceae</taxon>
        <taxon>Sporolactobacillus</taxon>
    </lineage>
</organism>
<dbReference type="InterPro" id="IPR025669">
    <property type="entry name" value="AAA_dom"/>
</dbReference>
<gene>
    <name evidence="4" type="ORF">SAMN02982927_00407</name>
</gene>
<keyword evidence="5" id="KW-1185">Reference proteome</keyword>
<evidence type="ECO:0000313" key="4">
    <source>
        <dbReference type="EMBL" id="SFG01381.1"/>
    </source>
</evidence>
<keyword evidence="2" id="KW-0067">ATP-binding</keyword>
<keyword evidence="1" id="KW-0547">Nucleotide-binding</keyword>
<dbReference type="EMBL" id="FOOY01000003">
    <property type="protein sequence ID" value="SFG01381.1"/>
    <property type="molecule type" value="Genomic_DNA"/>
</dbReference>
<feature type="domain" description="AAA" evidence="3">
    <location>
        <begin position="37"/>
        <end position="200"/>
    </location>
</feature>
<evidence type="ECO:0000256" key="2">
    <source>
        <dbReference type="ARBA" id="ARBA00022840"/>
    </source>
</evidence>
<dbReference type="GO" id="GO:0005524">
    <property type="term" value="F:ATP binding"/>
    <property type="evidence" value="ECO:0007669"/>
    <property type="project" value="UniProtKB-KW"/>
</dbReference>
<dbReference type="GO" id="GO:0051782">
    <property type="term" value="P:negative regulation of cell division"/>
    <property type="evidence" value="ECO:0007669"/>
    <property type="project" value="TreeGrafter"/>
</dbReference>
<dbReference type="PIRSF" id="PIRSF003092">
    <property type="entry name" value="MinD"/>
    <property type="match status" value="1"/>
</dbReference>
<dbReference type="Gene3D" id="3.40.50.300">
    <property type="entry name" value="P-loop containing nucleotide triphosphate hydrolases"/>
    <property type="match status" value="1"/>
</dbReference>
<dbReference type="InterPro" id="IPR050625">
    <property type="entry name" value="ParA/MinD_ATPase"/>
</dbReference>
<evidence type="ECO:0000256" key="1">
    <source>
        <dbReference type="ARBA" id="ARBA00022741"/>
    </source>
</evidence>
<dbReference type="PANTHER" id="PTHR43384:SF4">
    <property type="entry name" value="CELLULOSE BIOSYNTHESIS PROTEIN BCSQ-RELATED"/>
    <property type="match status" value="1"/>
</dbReference>
<keyword evidence="4" id="KW-0969">Cilium</keyword>
<dbReference type="SUPFAM" id="SSF52540">
    <property type="entry name" value="P-loop containing nucleoside triphosphate hydrolases"/>
    <property type="match status" value="1"/>
</dbReference>
<accession>A0A1I2NJA6</accession>
<reference evidence="5" key="1">
    <citation type="submission" date="2016-10" db="EMBL/GenBank/DDBJ databases">
        <authorList>
            <person name="Varghese N."/>
            <person name="Submissions S."/>
        </authorList>
    </citation>
    <scope>NUCLEOTIDE SEQUENCE [LARGE SCALE GENOMIC DNA]</scope>
    <source>
        <strain evidence="5">ATCC 700379</strain>
    </source>
</reference>
<dbReference type="STRING" id="269670.SAMN02982927_00407"/>
<dbReference type="Proteomes" id="UP000198752">
    <property type="component" value="Unassembled WGS sequence"/>
</dbReference>
<dbReference type="GO" id="GO:0009898">
    <property type="term" value="C:cytoplasmic side of plasma membrane"/>
    <property type="evidence" value="ECO:0007669"/>
    <property type="project" value="TreeGrafter"/>
</dbReference>
<dbReference type="GO" id="GO:0005829">
    <property type="term" value="C:cytosol"/>
    <property type="evidence" value="ECO:0007669"/>
    <property type="project" value="TreeGrafter"/>
</dbReference>
<dbReference type="Pfam" id="PF13614">
    <property type="entry name" value="AAA_31"/>
    <property type="match status" value="1"/>
</dbReference>
<name>A0A1I2NJA6_9BACL</name>
<evidence type="ECO:0000259" key="3">
    <source>
        <dbReference type="Pfam" id="PF13614"/>
    </source>
</evidence>
<dbReference type="AlphaFoldDB" id="A0A1I2NJA6"/>